<dbReference type="AlphaFoldDB" id="A0AAD2FW95"/>
<reference evidence="2" key="1">
    <citation type="submission" date="2023-08" db="EMBL/GenBank/DDBJ databases">
        <authorList>
            <person name="Audoor S."/>
            <person name="Bilcke G."/>
        </authorList>
    </citation>
    <scope>NUCLEOTIDE SEQUENCE</scope>
</reference>
<evidence type="ECO:0000313" key="3">
    <source>
        <dbReference type="Proteomes" id="UP001295423"/>
    </source>
</evidence>
<keyword evidence="3" id="KW-1185">Reference proteome</keyword>
<proteinExistence type="predicted"/>
<accession>A0AAD2FW95</accession>
<keyword evidence="1" id="KW-0732">Signal</keyword>
<comment type="caution">
    <text evidence="2">The sequence shown here is derived from an EMBL/GenBank/DDBJ whole genome shotgun (WGS) entry which is preliminary data.</text>
</comment>
<organism evidence="2 3">
    <name type="scientific">Cylindrotheca closterium</name>
    <dbReference type="NCBI Taxonomy" id="2856"/>
    <lineage>
        <taxon>Eukaryota</taxon>
        <taxon>Sar</taxon>
        <taxon>Stramenopiles</taxon>
        <taxon>Ochrophyta</taxon>
        <taxon>Bacillariophyta</taxon>
        <taxon>Bacillariophyceae</taxon>
        <taxon>Bacillariophycidae</taxon>
        <taxon>Bacillariales</taxon>
        <taxon>Bacillariaceae</taxon>
        <taxon>Cylindrotheca</taxon>
    </lineage>
</organism>
<gene>
    <name evidence="2" type="ORF">CYCCA115_LOCUS14402</name>
</gene>
<feature type="signal peptide" evidence="1">
    <location>
        <begin position="1"/>
        <end position="24"/>
    </location>
</feature>
<dbReference type="EMBL" id="CAKOGP040001841">
    <property type="protein sequence ID" value="CAJ1953801.1"/>
    <property type="molecule type" value="Genomic_DNA"/>
</dbReference>
<evidence type="ECO:0000313" key="2">
    <source>
        <dbReference type="EMBL" id="CAJ1953801.1"/>
    </source>
</evidence>
<sequence length="148" mass="16993">MTLWMRVLWRSLGRFRLWIDLSICWVVRFRSAGQGPVCRPGIRRCGNGSLEVVWRFGRFSGAVFSFLPLEEWRRELWRHNSWQIPRGFIGKDAIVAVIMLDPNIERLGKLFETGFGFDNSFGVIVFVQVDVVDAAEVVNKDSGIVISC</sequence>
<evidence type="ECO:0000256" key="1">
    <source>
        <dbReference type="SAM" id="SignalP"/>
    </source>
</evidence>
<feature type="chain" id="PRO_5042187412" evidence="1">
    <location>
        <begin position="25"/>
        <end position="148"/>
    </location>
</feature>
<protein>
    <submittedName>
        <fullName evidence="2">Uncharacterized protein</fullName>
    </submittedName>
</protein>
<dbReference type="Proteomes" id="UP001295423">
    <property type="component" value="Unassembled WGS sequence"/>
</dbReference>
<name>A0AAD2FW95_9STRA</name>